<dbReference type="RefSeq" id="WP_203776312.1">
    <property type="nucleotide sequence ID" value="NZ_BAAAYJ010000059.1"/>
</dbReference>
<gene>
    <name evidence="3" type="ORF">Ani05nite_74260</name>
</gene>
<evidence type="ECO:0008006" key="5">
    <source>
        <dbReference type="Google" id="ProtNLM"/>
    </source>
</evidence>
<evidence type="ECO:0000313" key="4">
    <source>
        <dbReference type="Proteomes" id="UP000647172"/>
    </source>
</evidence>
<dbReference type="AlphaFoldDB" id="A0A919JR31"/>
<comment type="caution">
    <text evidence="3">The sequence shown here is derived from an EMBL/GenBank/DDBJ whole genome shotgun (WGS) entry which is preliminary data.</text>
</comment>
<dbReference type="PANTHER" id="PTHR39428">
    <property type="entry name" value="F420H(2)-DEPENDENT QUINONE REDUCTASE RV1261C"/>
    <property type="match status" value="1"/>
</dbReference>
<dbReference type="InterPro" id="IPR004378">
    <property type="entry name" value="F420H2_quin_Rdtase"/>
</dbReference>
<dbReference type="EMBL" id="BOMQ01000091">
    <property type="protein sequence ID" value="GIE53892.1"/>
    <property type="molecule type" value="Genomic_DNA"/>
</dbReference>
<dbReference type="Pfam" id="PF04075">
    <property type="entry name" value="F420H2_quin_red"/>
    <property type="match status" value="1"/>
</dbReference>
<comment type="catalytic activity">
    <reaction evidence="2">
        <text>oxidized coenzyme F420-(gamma-L-Glu)(n) + a quinol + H(+) = reduced coenzyme F420-(gamma-L-Glu)(n) + a quinone</text>
        <dbReference type="Rhea" id="RHEA:39663"/>
        <dbReference type="Rhea" id="RHEA-COMP:12939"/>
        <dbReference type="Rhea" id="RHEA-COMP:14378"/>
        <dbReference type="ChEBI" id="CHEBI:15378"/>
        <dbReference type="ChEBI" id="CHEBI:24646"/>
        <dbReference type="ChEBI" id="CHEBI:132124"/>
        <dbReference type="ChEBI" id="CHEBI:133980"/>
        <dbReference type="ChEBI" id="CHEBI:139511"/>
    </reaction>
</comment>
<evidence type="ECO:0000313" key="3">
    <source>
        <dbReference type="EMBL" id="GIE53892.1"/>
    </source>
</evidence>
<dbReference type="GO" id="GO:0005886">
    <property type="term" value="C:plasma membrane"/>
    <property type="evidence" value="ECO:0007669"/>
    <property type="project" value="TreeGrafter"/>
</dbReference>
<dbReference type="SUPFAM" id="SSF50475">
    <property type="entry name" value="FMN-binding split barrel"/>
    <property type="match status" value="1"/>
</dbReference>
<evidence type="ECO:0000256" key="1">
    <source>
        <dbReference type="ARBA" id="ARBA00008710"/>
    </source>
</evidence>
<dbReference type="NCBIfam" id="TIGR00026">
    <property type="entry name" value="hi_GC_TIGR00026"/>
    <property type="match status" value="1"/>
</dbReference>
<dbReference type="PANTHER" id="PTHR39428:SF1">
    <property type="entry name" value="F420H(2)-DEPENDENT QUINONE REDUCTASE RV1261C"/>
    <property type="match status" value="1"/>
</dbReference>
<keyword evidence="4" id="KW-1185">Reference proteome</keyword>
<accession>A0A919JR31</accession>
<name>A0A919JR31_9ACTN</name>
<protein>
    <recommendedName>
        <fullName evidence="5">Deazaflavin-dependent oxidoreductase, nitroreductase family</fullName>
    </recommendedName>
</protein>
<dbReference type="GO" id="GO:0070967">
    <property type="term" value="F:coenzyme F420 binding"/>
    <property type="evidence" value="ECO:0007669"/>
    <property type="project" value="TreeGrafter"/>
</dbReference>
<sequence length="163" mass="18588">MSSYTALLRRLGRRRWFATLGRLLTPLDRRLYRLTGGRWSVIGRHELPSLLLTTTGRKSGLPRTQPLLYATDGDDYVVVGSNWGQAHHPAWSANLLAQPAARVTLGDREIDVRATLLTGAERDRMWQGLQRIWPGYDAYAARAEHREIRLFRLSPRPWDGTNA</sequence>
<dbReference type="Gene3D" id="2.30.110.10">
    <property type="entry name" value="Electron Transport, Fmn-binding Protein, Chain A"/>
    <property type="match status" value="1"/>
</dbReference>
<proteinExistence type="inferred from homology"/>
<evidence type="ECO:0000256" key="2">
    <source>
        <dbReference type="ARBA" id="ARBA00049106"/>
    </source>
</evidence>
<dbReference type="InterPro" id="IPR012349">
    <property type="entry name" value="Split_barrel_FMN-bd"/>
</dbReference>
<reference evidence="3" key="1">
    <citation type="submission" date="2021-01" db="EMBL/GenBank/DDBJ databases">
        <title>Whole genome shotgun sequence of Actinoplanes nipponensis NBRC 14063.</title>
        <authorList>
            <person name="Komaki H."/>
            <person name="Tamura T."/>
        </authorList>
    </citation>
    <scope>NUCLEOTIDE SEQUENCE</scope>
    <source>
        <strain evidence="3">NBRC 14063</strain>
    </source>
</reference>
<dbReference type="GO" id="GO:0016491">
    <property type="term" value="F:oxidoreductase activity"/>
    <property type="evidence" value="ECO:0007669"/>
    <property type="project" value="InterPro"/>
</dbReference>
<comment type="similarity">
    <text evidence="1">Belongs to the F420H(2)-dependent quinone reductase family.</text>
</comment>
<dbReference type="Proteomes" id="UP000647172">
    <property type="component" value="Unassembled WGS sequence"/>
</dbReference>
<organism evidence="3 4">
    <name type="scientific">Actinoplanes nipponensis</name>
    <dbReference type="NCBI Taxonomy" id="135950"/>
    <lineage>
        <taxon>Bacteria</taxon>
        <taxon>Bacillati</taxon>
        <taxon>Actinomycetota</taxon>
        <taxon>Actinomycetes</taxon>
        <taxon>Micromonosporales</taxon>
        <taxon>Micromonosporaceae</taxon>
        <taxon>Actinoplanes</taxon>
    </lineage>
</organism>